<dbReference type="Proteomes" id="UP000191672">
    <property type="component" value="Unassembled WGS sequence"/>
</dbReference>
<comment type="caution">
    <text evidence="3">The sequence shown here is derived from an EMBL/GenBank/DDBJ whole genome shotgun (WGS) entry which is preliminary data.</text>
</comment>
<accession>A0A1V6NZ51</accession>
<proteinExistence type="predicted"/>
<feature type="region of interest" description="Disordered" evidence="1">
    <location>
        <begin position="137"/>
        <end position="156"/>
    </location>
</feature>
<dbReference type="EMBL" id="MDYN01000282">
    <property type="protein sequence ID" value="OQD70001.1"/>
    <property type="molecule type" value="Genomic_DNA"/>
</dbReference>
<feature type="region of interest" description="Disordered" evidence="1">
    <location>
        <begin position="46"/>
        <end position="114"/>
    </location>
</feature>
<dbReference type="EMBL" id="MDYN01000281">
    <property type="protein sequence ID" value="OQD70003.1"/>
    <property type="molecule type" value="Genomic_DNA"/>
</dbReference>
<dbReference type="AlphaFoldDB" id="A0A1V6NZ51"/>
<keyword evidence="5" id="KW-1185">Reference proteome</keyword>
<sequence>MPVGLYPNQGSDSGRAVADFSTQLDSGLLPVYVNGNYSSDGILSSVSHPDQRFAHPSGALPVTDSYQIPPQLPGQHQQLSSGQSSRHSNYSRQYPPGPNVPSQKRTQFGHSDFGFSSATCERDEEFKAPIPKRICRLRGIHQGHGVQNQDVEDRTS</sequence>
<evidence type="ECO:0000313" key="5">
    <source>
        <dbReference type="Proteomes" id="UP000191672"/>
    </source>
</evidence>
<name>A0A1V6NZ51_9EURO</name>
<evidence type="ECO:0000313" key="3">
    <source>
        <dbReference type="EMBL" id="OQD70003.1"/>
    </source>
</evidence>
<evidence type="ECO:0000256" key="1">
    <source>
        <dbReference type="SAM" id="MobiDB-lite"/>
    </source>
</evidence>
<feature type="compositionally biased region" description="Low complexity" evidence="1">
    <location>
        <begin position="73"/>
        <end position="88"/>
    </location>
</feature>
<protein>
    <submittedName>
        <fullName evidence="3">Uncharacterized protein</fullName>
    </submittedName>
</protein>
<reference evidence="5" key="2">
    <citation type="journal article" date="2017" name="Nat. Microbiol.">
        <title>Global analysis of biosynthetic gene clusters reveals vast potential of secondary metabolite production in Penicillium species.</title>
        <authorList>
            <person name="Nielsen J.C."/>
            <person name="Grijseels S."/>
            <person name="Prigent S."/>
            <person name="Ji B."/>
            <person name="Dainat J."/>
            <person name="Nielsen K.F."/>
            <person name="Frisvad J.C."/>
            <person name="Workman M."/>
            <person name="Nielsen J."/>
        </authorList>
    </citation>
    <scope>NUCLEOTIDE SEQUENCE [LARGE SCALE GENOMIC DNA]</scope>
    <source>
        <strain evidence="5">IBT 31811</strain>
    </source>
</reference>
<organism evidence="3 5">
    <name type="scientific">Penicillium antarcticum</name>
    <dbReference type="NCBI Taxonomy" id="416450"/>
    <lineage>
        <taxon>Eukaryota</taxon>
        <taxon>Fungi</taxon>
        <taxon>Dikarya</taxon>
        <taxon>Ascomycota</taxon>
        <taxon>Pezizomycotina</taxon>
        <taxon>Eurotiomycetes</taxon>
        <taxon>Eurotiomycetidae</taxon>
        <taxon>Eurotiales</taxon>
        <taxon>Aspergillaceae</taxon>
        <taxon>Penicillium</taxon>
    </lineage>
</organism>
<evidence type="ECO:0000313" key="2">
    <source>
        <dbReference type="EMBL" id="OQD70001.1"/>
    </source>
</evidence>
<evidence type="ECO:0000313" key="4">
    <source>
        <dbReference type="EMBL" id="OQD70404.1"/>
    </source>
</evidence>
<gene>
    <name evidence="4" type="ORF">PENANT_c263G01012</name>
    <name evidence="3" type="ORF">PENANT_c281G11525</name>
    <name evidence="2" type="ORF">PENANT_c282G10162</name>
</gene>
<feature type="compositionally biased region" description="Polar residues" evidence="1">
    <location>
        <begin position="100"/>
        <end position="114"/>
    </location>
</feature>
<reference evidence="3" key="1">
    <citation type="submission" date="2016-08" db="EMBL/GenBank/DDBJ databases">
        <title>Uncovering the secondary metabolism of Penicillium species provides insights into the evolution of 6-MSA pathways.</title>
        <authorList>
            <person name="Nielsen J.C."/>
            <person name="Nielsen J."/>
        </authorList>
    </citation>
    <scope>NUCLEOTIDE SEQUENCE [LARGE SCALE GENOMIC DNA]</scope>
    <source>
        <strain evidence="3">IBT 31811</strain>
    </source>
</reference>
<dbReference type="EMBL" id="MDYN01000263">
    <property type="protein sequence ID" value="OQD70404.1"/>
    <property type="molecule type" value="Genomic_DNA"/>
</dbReference>